<keyword evidence="1" id="KW-0732">Signal</keyword>
<accession>A0A8B8CVJ4</accession>
<proteinExistence type="predicted"/>
<gene>
    <name evidence="3" type="primary">LOC111122021</name>
</gene>
<dbReference type="KEGG" id="cvn:111122021"/>
<evidence type="ECO:0000256" key="1">
    <source>
        <dbReference type="SAM" id="SignalP"/>
    </source>
</evidence>
<organism evidence="2 3">
    <name type="scientific">Crassostrea virginica</name>
    <name type="common">Eastern oyster</name>
    <dbReference type="NCBI Taxonomy" id="6565"/>
    <lineage>
        <taxon>Eukaryota</taxon>
        <taxon>Metazoa</taxon>
        <taxon>Spiralia</taxon>
        <taxon>Lophotrochozoa</taxon>
        <taxon>Mollusca</taxon>
        <taxon>Bivalvia</taxon>
        <taxon>Autobranchia</taxon>
        <taxon>Pteriomorphia</taxon>
        <taxon>Ostreida</taxon>
        <taxon>Ostreoidea</taxon>
        <taxon>Ostreidae</taxon>
        <taxon>Crassostrea</taxon>
    </lineage>
</organism>
<protein>
    <submittedName>
        <fullName evidence="3">Uncharacterized protein LOC111122021</fullName>
    </submittedName>
</protein>
<dbReference type="PROSITE" id="PS51257">
    <property type="entry name" value="PROKAR_LIPOPROTEIN"/>
    <property type="match status" value="1"/>
</dbReference>
<evidence type="ECO:0000313" key="2">
    <source>
        <dbReference type="Proteomes" id="UP000694844"/>
    </source>
</evidence>
<evidence type="ECO:0000313" key="3">
    <source>
        <dbReference type="RefSeq" id="XP_022319254.1"/>
    </source>
</evidence>
<dbReference type="RefSeq" id="XP_022319254.1">
    <property type="nucleotide sequence ID" value="XM_022463546.1"/>
</dbReference>
<reference evidence="3" key="1">
    <citation type="submission" date="2025-08" db="UniProtKB">
        <authorList>
            <consortium name="RefSeq"/>
        </authorList>
    </citation>
    <scope>IDENTIFICATION</scope>
    <source>
        <tissue evidence="3">Whole sample</tissue>
    </source>
</reference>
<feature type="chain" id="PRO_5034527383" evidence="1">
    <location>
        <begin position="24"/>
        <end position="104"/>
    </location>
</feature>
<dbReference type="GeneID" id="111122021"/>
<dbReference type="Proteomes" id="UP000694844">
    <property type="component" value="Chromosome 2"/>
</dbReference>
<keyword evidence="2" id="KW-1185">Reference proteome</keyword>
<sequence>MNRLYFWFVLSFFLFACTLPVQGQIGSCSLCASALTEGIKLAKDDDLKCTAAKVAADCYKAAKCDNSDAADKAVSEHCAGSAILPATFLLTGLLLVSTVFQQWM</sequence>
<feature type="signal peptide" evidence="1">
    <location>
        <begin position="1"/>
        <end position="23"/>
    </location>
</feature>
<dbReference type="AlphaFoldDB" id="A0A8B8CVJ4"/>
<name>A0A8B8CVJ4_CRAVI</name>